<evidence type="ECO:0000313" key="1">
    <source>
        <dbReference type="EMBL" id="JAH89077.1"/>
    </source>
</evidence>
<dbReference type="EMBL" id="GBXM01019500">
    <property type="protein sequence ID" value="JAH89077.1"/>
    <property type="molecule type" value="Transcribed_RNA"/>
</dbReference>
<reference evidence="1" key="2">
    <citation type="journal article" date="2015" name="Fish Shellfish Immunol.">
        <title>Early steps in the European eel (Anguilla anguilla)-Vibrio vulnificus interaction in the gills: Role of the RtxA13 toxin.</title>
        <authorList>
            <person name="Callol A."/>
            <person name="Pajuelo D."/>
            <person name="Ebbesson L."/>
            <person name="Teles M."/>
            <person name="MacKenzie S."/>
            <person name="Amaro C."/>
        </authorList>
    </citation>
    <scope>NUCLEOTIDE SEQUENCE</scope>
</reference>
<accession>A0A0E9WFE4</accession>
<dbReference type="AlphaFoldDB" id="A0A0E9WFE4"/>
<name>A0A0E9WFE4_ANGAN</name>
<sequence>MTRVHGESAGVNRFLGTVLVHAFIKLKKMAKTQCFQHCKTYARLCLLSQVVFL</sequence>
<organism evidence="1">
    <name type="scientific">Anguilla anguilla</name>
    <name type="common">European freshwater eel</name>
    <name type="synonym">Muraena anguilla</name>
    <dbReference type="NCBI Taxonomy" id="7936"/>
    <lineage>
        <taxon>Eukaryota</taxon>
        <taxon>Metazoa</taxon>
        <taxon>Chordata</taxon>
        <taxon>Craniata</taxon>
        <taxon>Vertebrata</taxon>
        <taxon>Euteleostomi</taxon>
        <taxon>Actinopterygii</taxon>
        <taxon>Neopterygii</taxon>
        <taxon>Teleostei</taxon>
        <taxon>Anguilliformes</taxon>
        <taxon>Anguillidae</taxon>
        <taxon>Anguilla</taxon>
    </lineage>
</organism>
<proteinExistence type="predicted"/>
<protein>
    <submittedName>
        <fullName evidence="1">Uncharacterized protein</fullName>
    </submittedName>
</protein>
<reference evidence="1" key="1">
    <citation type="submission" date="2014-11" db="EMBL/GenBank/DDBJ databases">
        <authorList>
            <person name="Amaro Gonzalez C."/>
        </authorList>
    </citation>
    <scope>NUCLEOTIDE SEQUENCE</scope>
</reference>